<dbReference type="Gene3D" id="1.10.10.2840">
    <property type="entry name" value="PucR C-terminal helix-turn-helix domain"/>
    <property type="match status" value="1"/>
</dbReference>
<dbReference type="InterPro" id="IPR051448">
    <property type="entry name" value="CdaR-like_regulators"/>
</dbReference>
<dbReference type="Proteomes" id="UP000308230">
    <property type="component" value="Unassembled WGS sequence"/>
</dbReference>
<dbReference type="Pfam" id="PF13556">
    <property type="entry name" value="HTH_30"/>
    <property type="match status" value="1"/>
</dbReference>
<dbReference type="AlphaFoldDB" id="A0A5R9F6Q3"/>
<dbReference type="EMBL" id="SWLG01000004">
    <property type="protein sequence ID" value="TLS38026.1"/>
    <property type="molecule type" value="Genomic_DNA"/>
</dbReference>
<comment type="caution">
    <text evidence="2">The sequence shown here is derived from an EMBL/GenBank/DDBJ whole genome shotgun (WGS) entry which is preliminary data.</text>
</comment>
<reference evidence="2 3" key="1">
    <citation type="submission" date="2019-04" db="EMBL/GenBank/DDBJ databases">
        <title>Bacillus caeni sp. nov., a bacterium isolated from mangrove sediment.</title>
        <authorList>
            <person name="Huang H."/>
            <person name="Mo K."/>
            <person name="Hu Y."/>
        </authorList>
    </citation>
    <scope>NUCLEOTIDE SEQUENCE [LARGE SCALE GENOMIC DNA]</scope>
    <source>
        <strain evidence="2 3">HB172195</strain>
    </source>
</reference>
<gene>
    <name evidence="2" type="ORF">FCL54_05635</name>
</gene>
<protein>
    <recommendedName>
        <fullName evidence="1">PucR C-terminal helix-turn-helix domain-containing protein</fullName>
    </recommendedName>
</protein>
<dbReference type="PANTHER" id="PTHR33744:SF15">
    <property type="entry name" value="CARBOHYDRATE DIACID REGULATOR"/>
    <property type="match status" value="1"/>
</dbReference>
<proteinExistence type="predicted"/>
<dbReference type="OrthoDB" id="9792148at2"/>
<accession>A0A5R9F6Q3</accession>
<organism evidence="2 3">
    <name type="scientific">Exobacillus caeni</name>
    <dbReference type="NCBI Taxonomy" id="2574798"/>
    <lineage>
        <taxon>Bacteria</taxon>
        <taxon>Bacillati</taxon>
        <taxon>Bacillota</taxon>
        <taxon>Bacilli</taxon>
        <taxon>Bacillales</taxon>
        <taxon>Guptibacillaceae</taxon>
        <taxon>Exobacillus</taxon>
    </lineage>
</organism>
<keyword evidence="3" id="KW-1185">Reference proteome</keyword>
<dbReference type="InterPro" id="IPR042070">
    <property type="entry name" value="PucR_C-HTH_sf"/>
</dbReference>
<dbReference type="PANTHER" id="PTHR33744">
    <property type="entry name" value="CARBOHYDRATE DIACID REGULATOR"/>
    <property type="match status" value="1"/>
</dbReference>
<evidence type="ECO:0000259" key="1">
    <source>
        <dbReference type="Pfam" id="PF13556"/>
    </source>
</evidence>
<feature type="domain" description="PucR C-terminal helix-turn-helix" evidence="1">
    <location>
        <begin position="236"/>
        <end position="293"/>
    </location>
</feature>
<evidence type="ECO:0000313" key="3">
    <source>
        <dbReference type="Proteomes" id="UP000308230"/>
    </source>
</evidence>
<evidence type="ECO:0000313" key="2">
    <source>
        <dbReference type="EMBL" id="TLS38026.1"/>
    </source>
</evidence>
<dbReference type="InterPro" id="IPR025736">
    <property type="entry name" value="PucR_C-HTH_dom"/>
</dbReference>
<name>A0A5R9F6Q3_9BACL</name>
<dbReference type="RefSeq" id="WP_138124086.1">
    <property type="nucleotide sequence ID" value="NZ_SWLG01000004.1"/>
</dbReference>
<sequence length="298" mass="34756">MLVDKLKHLYSQDVVQALPKNPEDYLWIKTGDGEPIGIRKSRLTNQEETLLRTLYPGEPPHGALDEEQSKWSLFLYGRKTDGLQIEEIDAVRFIHFDMKEASLDHSSFEEAMQGAFPFPFLTVWENERKGVIIQQEEADYEDETDSIIAALTADFYNELSLYIGQELDEIKSFSEFLRQFDLEQKWFEIARESLPKKVVYHHYDMLPYVIYHDTSAETLAYLTGLLESVKTEKELLYSIKVYLENNMNISVASKKLFIHRNSLQYRVEKFIERTGIDVKTFKGALLVYLAILARDMRA</sequence>